<keyword evidence="3" id="KW-1185">Reference proteome</keyword>
<organism evidence="2 3">
    <name type="scientific">Mycena chlorophos</name>
    <name type="common">Agaric fungus</name>
    <name type="synonym">Agaricus chlorophos</name>
    <dbReference type="NCBI Taxonomy" id="658473"/>
    <lineage>
        <taxon>Eukaryota</taxon>
        <taxon>Fungi</taxon>
        <taxon>Dikarya</taxon>
        <taxon>Basidiomycota</taxon>
        <taxon>Agaricomycotina</taxon>
        <taxon>Agaricomycetes</taxon>
        <taxon>Agaricomycetidae</taxon>
        <taxon>Agaricales</taxon>
        <taxon>Marasmiineae</taxon>
        <taxon>Mycenaceae</taxon>
        <taxon>Mycena</taxon>
    </lineage>
</organism>
<feature type="compositionally biased region" description="Basic and acidic residues" evidence="1">
    <location>
        <begin position="1"/>
        <end position="21"/>
    </location>
</feature>
<name>A0ABQ0M8Z5_MYCCL</name>
<evidence type="ECO:0000256" key="1">
    <source>
        <dbReference type="SAM" id="MobiDB-lite"/>
    </source>
</evidence>
<gene>
    <name evidence="2" type="ORF">MCHLO_15969</name>
</gene>
<accession>A0ABQ0M8Z5</accession>
<proteinExistence type="predicted"/>
<protein>
    <submittedName>
        <fullName evidence="2">Uncharacterized protein</fullName>
    </submittedName>
</protein>
<reference evidence="2" key="1">
    <citation type="submission" date="2014-09" db="EMBL/GenBank/DDBJ databases">
        <title>Genome sequence of the luminous mushroom Mycena chlorophos for searching fungal bioluminescence genes.</title>
        <authorList>
            <person name="Tanaka Y."/>
            <person name="Kasuga D."/>
            <person name="Oba Y."/>
            <person name="Hase S."/>
            <person name="Sato K."/>
            <person name="Oba Y."/>
            <person name="Sakakibara Y."/>
        </authorList>
    </citation>
    <scope>NUCLEOTIDE SEQUENCE</scope>
</reference>
<sequence>MPRKSFPESRLPEDKPPKRGEIVPGKGKTPLYILAWRLLPRNLVSGPRGGSHISLHDDFVLRWANNVRANPADHILQRPAVVSFFGGLKDDHVYFVAASNNEDPENYDPKDLEYARNALPKIQQWIADEIDVEAGLRWYRRG</sequence>
<evidence type="ECO:0000313" key="3">
    <source>
        <dbReference type="Proteomes" id="UP000815677"/>
    </source>
</evidence>
<dbReference type="EMBL" id="DF849905">
    <property type="protein sequence ID" value="GAT59712.1"/>
    <property type="molecule type" value="Genomic_DNA"/>
</dbReference>
<feature type="region of interest" description="Disordered" evidence="1">
    <location>
        <begin position="1"/>
        <end position="24"/>
    </location>
</feature>
<dbReference type="Proteomes" id="UP000815677">
    <property type="component" value="Unassembled WGS sequence"/>
</dbReference>
<evidence type="ECO:0000313" key="2">
    <source>
        <dbReference type="EMBL" id="GAT59712.1"/>
    </source>
</evidence>